<dbReference type="RefSeq" id="WP_099033370.1">
    <property type="nucleotide sequence ID" value="NZ_BMGJ01000001.1"/>
</dbReference>
<comment type="subcellular location">
    <subcellularLocation>
        <location evidence="1">Membrane</location>
    </subcellularLocation>
</comment>
<evidence type="ECO:0000256" key="4">
    <source>
        <dbReference type="ARBA" id="ARBA00023136"/>
    </source>
</evidence>
<dbReference type="Gene3D" id="2.30.30.60">
    <property type="match status" value="1"/>
</dbReference>
<organism evidence="7 8">
    <name type="scientific">Lacimicrobium alkaliphilum</name>
    <dbReference type="NCBI Taxonomy" id="1526571"/>
    <lineage>
        <taxon>Bacteria</taxon>
        <taxon>Pseudomonadati</taxon>
        <taxon>Pseudomonadota</taxon>
        <taxon>Gammaproteobacteria</taxon>
        <taxon>Alteromonadales</taxon>
        <taxon>Alteromonadaceae</taxon>
        <taxon>Lacimicrobium</taxon>
    </lineage>
</organism>
<evidence type="ECO:0000256" key="5">
    <source>
        <dbReference type="SAM" id="Phobius"/>
    </source>
</evidence>
<feature type="transmembrane region" description="Helical" evidence="5">
    <location>
        <begin position="55"/>
        <end position="73"/>
    </location>
</feature>
<dbReference type="EMBL" id="BMGJ01000001">
    <property type="protein sequence ID" value="GGD48333.1"/>
    <property type="molecule type" value="Genomic_DNA"/>
</dbReference>
<dbReference type="PANTHER" id="PTHR30566:SF27">
    <property type="entry name" value="MECHANOSENSITIVE ION CHANNEL PROTEIN"/>
    <property type="match status" value="1"/>
</dbReference>
<dbReference type="PANTHER" id="PTHR30566">
    <property type="entry name" value="YNAI-RELATED MECHANOSENSITIVE ION CHANNEL"/>
    <property type="match status" value="1"/>
</dbReference>
<dbReference type="SUPFAM" id="SSF50182">
    <property type="entry name" value="Sm-like ribonucleoproteins"/>
    <property type="match status" value="1"/>
</dbReference>
<feature type="transmembrane region" description="Helical" evidence="5">
    <location>
        <begin position="79"/>
        <end position="98"/>
    </location>
</feature>
<evidence type="ECO:0000259" key="6">
    <source>
        <dbReference type="Pfam" id="PF00924"/>
    </source>
</evidence>
<keyword evidence="2 5" id="KW-0812">Transmembrane</keyword>
<evidence type="ECO:0000256" key="3">
    <source>
        <dbReference type="ARBA" id="ARBA00022989"/>
    </source>
</evidence>
<accession>A0ABQ1QXU9</accession>
<protein>
    <submittedName>
        <fullName evidence="7">Mechanosensitive ion channel protein MscS</fullName>
    </submittedName>
</protein>
<keyword evidence="8" id="KW-1185">Reference proteome</keyword>
<name>A0ABQ1QXU9_9ALTE</name>
<keyword evidence="4 5" id="KW-0472">Membrane</keyword>
<evidence type="ECO:0000313" key="8">
    <source>
        <dbReference type="Proteomes" id="UP000614272"/>
    </source>
</evidence>
<evidence type="ECO:0000313" key="7">
    <source>
        <dbReference type="EMBL" id="GGD48333.1"/>
    </source>
</evidence>
<evidence type="ECO:0000256" key="2">
    <source>
        <dbReference type="ARBA" id="ARBA00022692"/>
    </source>
</evidence>
<evidence type="ECO:0000256" key="1">
    <source>
        <dbReference type="ARBA" id="ARBA00004370"/>
    </source>
</evidence>
<dbReference type="InterPro" id="IPR010920">
    <property type="entry name" value="LSM_dom_sf"/>
</dbReference>
<gene>
    <name evidence="7" type="ORF">GCM10011357_00320</name>
</gene>
<dbReference type="Proteomes" id="UP000614272">
    <property type="component" value="Unassembled WGS sequence"/>
</dbReference>
<proteinExistence type="predicted"/>
<feature type="domain" description="Mechanosensitive ion channel MscS" evidence="6">
    <location>
        <begin position="101"/>
        <end position="169"/>
    </location>
</feature>
<dbReference type="InterPro" id="IPR006685">
    <property type="entry name" value="MscS_channel_2nd"/>
</dbReference>
<dbReference type="InterPro" id="IPR023408">
    <property type="entry name" value="MscS_beta-dom_sf"/>
</dbReference>
<keyword evidence="3 5" id="KW-1133">Transmembrane helix</keyword>
<feature type="transmembrane region" description="Helical" evidence="5">
    <location>
        <begin position="12"/>
        <end position="34"/>
    </location>
</feature>
<sequence length="290" mass="33596">MEYWLEKIFAFMLTHKLVTTLLLLFVMLGIKRLIVRLVRRRGKKRAEDKRPAVNAIKNVSNMLLVVFILVLWSAEVQTLAFSIAAFMVAIVLAMREYIQCFTGFIYATSARMFRVGDWIQVGEHYGEVIESDWLSLTLLEVHMETYEYSGKTLNVPNNLLITKPVKNLNFLKRYSTHSFILTRDQSVNVFAFKALLEERAREYCEHFHDVALRYNNLIEKRLDVNISGPDPAIRITTNNLGDTETRITIFCPTDQAIDIEQKITEDFMGLWFETRDSKGTEVKSNVHISS</sequence>
<comment type="caution">
    <text evidence="7">The sequence shown here is derived from an EMBL/GenBank/DDBJ whole genome shotgun (WGS) entry which is preliminary data.</text>
</comment>
<reference evidence="8" key="1">
    <citation type="journal article" date="2019" name="Int. J. Syst. Evol. Microbiol.">
        <title>The Global Catalogue of Microorganisms (GCM) 10K type strain sequencing project: providing services to taxonomists for standard genome sequencing and annotation.</title>
        <authorList>
            <consortium name="The Broad Institute Genomics Platform"/>
            <consortium name="The Broad Institute Genome Sequencing Center for Infectious Disease"/>
            <person name="Wu L."/>
            <person name="Ma J."/>
        </authorList>
    </citation>
    <scope>NUCLEOTIDE SEQUENCE [LARGE SCALE GENOMIC DNA]</scope>
    <source>
        <strain evidence="8">CGMCC 1.12923</strain>
    </source>
</reference>
<dbReference type="Pfam" id="PF00924">
    <property type="entry name" value="MS_channel_2nd"/>
    <property type="match status" value="1"/>
</dbReference>